<dbReference type="Proteomes" id="UP001487740">
    <property type="component" value="Unassembled WGS sequence"/>
</dbReference>
<protein>
    <submittedName>
        <fullName evidence="2">Uncharacterized protein</fullName>
    </submittedName>
</protein>
<proteinExistence type="predicted"/>
<organism evidence="2 3">
    <name type="scientific">Scylla paramamosain</name>
    <name type="common">Mud crab</name>
    <dbReference type="NCBI Taxonomy" id="85552"/>
    <lineage>
        <taxon>Eukaryota</taxon>
        <taxon>Metazoa</taxon>
        <taxon>Ecdysozoa</taxon>
        <taxon>Arthropoda</taxon>
        <taxon>Crustacea</taxon>
        <taxon>Multicrustacea</taxon>
        <taxon>Malacostraca</taxon>
        <taxon>Eumalacostraca</taxon>
        <taxon>Eucarida</taxon>
        <taxon>Decapoda</taxon>
        <taxon>Pleocyemata</taxon>
        <taxon>Brachyura</taxon>
        <taxon>Eubrachyura</taxon>
        <taxon>Portunoidea</taxon>
        <taxon>Portunidae</taxon>
        <taxon>Portuninae</taxon>
        <taxon>Scylla</taxon>
    </lineage>
</organism>
<accession>A0AAW0T1H7</accession>
<feature type="region of interest" description="Disordered" evidence="1">
    <location>
        <begin position="65"/>
        <end position="87"/>
    </location>
</feature>
<feature type="compositionally biased region" description="Basic and acidic residues" evidence="1">
    <location>
        <begin position="207"/>
        <end position="232"/>
    </location>
</feature>
<reference evidence="2 3" key="1">
    <citation type="submission" date="2023-03" db="EMBL/GenBank/DDBJ databases">
        <title>High-quality genome of Scylla paramamosain provides insights in environmental adaptation.</title>
        <authorList>
            <person name="Zhang L."/>
        </authorList>
    </citation>
    <scope>NUCLEOTIDE SEQUENCE [LARGE SCALE GENOMIC DNA]</scope>
    <source>
        <strain evidence="2">LZ_2023a</strain>
        <tissue evidence="2">Muscle</tissue>
    </source>
</reference>
<comment type="caution">
    <text evidence="2">The sequence shown here is derived from an EMBL/GenBank/DDBJ whole genome shotgun (WGS) entry which is preliminary data.</text>
</comment>
<dbReference type="EMBL" id="JARAKH010000040">
    <property type="protein sequence ID" value="KAK8381418.1"/>
    <property type="molecule type" value="Genomic_DNA"/>
</dbReference>
<feature type="region of interest" description="Disordered" evidence="1">
    <location>
        <begin position="360"/>
        <end position="380"/>
    </location>
</feature>
<evidence type="ECO:0000313" key="3">
    <source>
        <dbReference type="Proteomes" id="UP001487740"/>
    </source>
</evidence>
<evidence type="ECO:0000256" key="1">
    <source>
        <dbReference type="SAM" id="MobiDB-lite"/>
    </source>
</evidence>
<dbReference type="AlphaFoldDB" id="A0AAW0T1H7"/>
<evidence type="ECO:0000313" key="2">
    <source>
        <dbReference type="EMBL" id="KAK8381418.1"/>
    </source>
</evidence>
<name>A0AAW0T1H7_SCYPA</name>
<keyword evidence="3" id="KW-1185">Reference proteome</keyword>
<feature type="region of interest" description="Disordered" evidence="1">
    <location>
        <begin position="207"/>
        <end position="237"/>
    </location>
</feature>
<gene>
    <name evidence="2" type="ORF">O3P69_018474</name>
</gene>
<sequence>MINPRISGPIIVYGRVTRGRGGHSLRFLARPSLQVTPAPRQVASRTGNAPPGPARWRYITRLASLPSPASPRPHTHLTTTPEPRKCSLHRRQDPRTLFSLGFSAQGPFLERKTTIIYNIRRISIHHTFLGLAVPGRLAPVPALCGPEIPRVVMIYRITHDKIQLLISAGPRNASRSLALRWRCARRDFHPHGTSAWKGEVEEEVDGWMERGGEREGEREEGREGGREGREKNGQVNFSGFAHRPLTTRGPAGCVSAGASVSLTPAYAPPVWPRPERGNMCPRAVDLHLHAPPRRQRLWQGRDLCLALIGSTTSNTIIIPSLYHQAERETPDSVDNSSYRLTTTAEEVFVSVILISTQAPSPGIQSTALDDDQTADEARRGEGRAVWTRSLPCFPASCFSASPQPPGDSCPSPWRFSAPSPLNCFPDPAPQVVIAASAEQRQDEKVLSGVWEYPH</sequence>